<evidence type="ECO:0000313" key="2">
    <source>
        <dbReference type="EMBL" id="GGC41535.1"/>
    </source>
</evidence>
<dbReference type="EMBL" id="BMCH01000010">
    <property type="protein sequence ID" value="GGC41535.1"/>
    <property type="molecule type" value="Genomic_DNA"/>
</dbReference>
<feature type="domain" description="DUF7673" evidence="1">
    <location>
        <begin position="5"/>
        <end position="71"/>
    </location>
</feature>
<accession>A0ABQ1MJ15</accession>
<evidence type="ECO:0000259" key="1">
    <source>
        <dbReference type="Pfam" id="PF24720"/>
    </source>
</evidence>
<name>A0ABQ1MJ15_9PROT</name>
<dbReference type="Proteomes" id="UP000637769">
    <property type="component" value="Unassembled WGS sequence"/>
</dbReference>
<dbReference type="InterPro" id="IPR056090">
    <property type="entry name" value="DUF7673"/>
</dbReference>
<protein>
    <recommendedName>
        <fullName evidence="1">DUF7673 domain-containing protein</fullName>
    </recommendedName>
</protein>
<gene>
    <name evidence="2" type="ORF">GCM10007207_28570</name>
</gene>
<sequence>MINSDAFNHLLKMARGTSRGEMIARDFLLWWWNEQLFGVFDFHRLVHLDGESFKAVMDLSREIFSSPTTYPSLGSEAYGALRELVGWELERRNRLKS</sequence>
<comment type="caution">
    <text evidence="2">The sequence shown here is derived from an EMBL/GenBank/DDBJ whole genome shotgun (WGS) entry which is preliminary data.</text>
</comment>
<organism evidence="2 3">
    <name type="scientific">Asaia siamensis</name>
    <dbReference type="NCBI Taxonomy" id="110479"/>
    <lineage>
        <taxon>Bacteria</taxon>
        <taxon>Pseudomonadati</taxon>
        <taxon>Pseudomonadota</taxon>
        <taxon>Alphaproteobacteria</taxon>
        <taxon>Acetobacterales</taxon>
        <taxon>Acetobacteraceae</taxon>
        <taxon>Asaia</taxon>
    </lineage>
</organism>
<dbReference type="Pfam" id="PF24720">
    <property type="entry name" value="DUF7673"/>
    <property type="match status" value="1"/>
</dbReference>
<keyword evidence="3" id="KW-1185">Reference proteome</keyword>
<reference evidence="3" key="1">
    <citation type="journal article" date="2019" name="Int. J. Syst. Evol. Microbiol.">
        <title>The Global Catalogue of Microorganisms (GCM) 10K type strain sequencing project: providing services to taxonomists for standard genome sequencing and annotation.</title>
        <authorList>
            <consortium name="The Broad Institute Genomics Platform"/>
            <consortium name="The Broad Institute Genome Sequencing Center for Infectious Disease"/>
            <person name="Wu L."/>
            <person name="Ma J."/>
        </authorList>
    </citation>
    <scope>NUCLEOTIDE SEQUENCE [LARGE SCALE GENOMIC DNA]</scope>
    <source>
        <strain evidence="3">CCM 7132</strain>
    </source>
</reference>
<proteinExistence type="predicted"/>
<evidence type="ECO:0000313" key="3">
    <source>
        <dbReference type="Proteomes" id="UP000637769"/>
    </source>
</evidence>
<dbReference type="RefSeq" id="WP_188427507.1">
    <property type="nucleotide sequence ID" value="NZ_BMCH01000010.1"/>
</dbReference>